<dbReference type="RefSeq" id="WP_013554296.1">
    <property type="nucleotide sequence ID" value="NC_014935.1"/>
</dbReference>
<proteinExistence type="predicted"/>
<dbReference type="Pfam" id="PF13098">
    <property type="entry name" value="Thioredoxin_2"/>
    <property type="match status" value="1"/>
</dbReference>
<reference evidence="3 4" key="1">
    <citation type="journal article" date="2011" name="Stand. Genomic Sci.">
        <title>Complete genome sequence of Nitratifractor salsuginis type strain (E9I37-1).</title>
        <authorList>
            <person name="Anderson I."/>
            <person name="Sikorski J."/>
            <person name="Zeytun A."/>
            <person name="Nolan M."/>
            <person name="Lapidus A."/>
            <person name="Lucas S."/>
            <person name="Hammon N."/>
            <person name="Deshpande S."/>
            <person name="Cheng J.F."/>
            <person name="Tapia R."/>
            <person name="Han C."/>
            <person name="Goodwin L."/>
            <person name="Pitluck S."/>
            <person name="Liolios K."/>
            <person name="Pagani I."/>
            <person name="Ivanova N."/>
            <person name="Huntemann M."/>
            <person name="Mavromatis K."/>
            <person name="Ovchinikova G."/>
            <person name="Pati A."/>
            <person name="Chen A."/>
            <person name="Palaniappan K."/>
            <person name="Land M."/>
            <person name="Hauser L."/>
            <person name="Brambilla E.M."/>
            <person name="Ngatchou-Djao O.D."/>
            <person name="Rohde M."/>
            <person name="Tindall B.J."/>
            <person name="Goker M."/>
            <person name="Detter J.C."/>
            <person name="Woyke T."/>
            <person name="Bristow J."/>
            <person name="Eisen J.A."/>
            <person name="Markowitz V."/>
            <person name="Hugenholtz P."/>
            <person name="Klenk H.P."/>
            <person name="Kyrpides N.C."/>
        </authorList>
    </citation>
    <scope>NUCLEOTIDE SEQUENCE [LARGE SCALE GENOMIC DNA]</scope>
    <source>
        <strain evidence="4">DSM 16511 / JCM 12458 / E9I37-1</strain>
    </source>
</reference>
<feature type="domain" description="Thioredoxin-like fold" evidence="2">
    <location>
        <begin position="79"/>
        <end position="182"/>
    </location>
</feature>
<dbReference type="KEGG" id="nsa:Nitsa_1355"/>
<dbReference type="EMBL" id="CP002452">
    <property type="protein sequence ID" value="ADV46606.1"/>
    <property type="molecule type" value="Genomic_DNA"/>
</dbReference>
<sequence>MKTIAIALSLSALLLSGCGEHKSEAKVLKEAPAPTLQEPAMPSETQQKTSPKSKMQKAEAPKARLSKFYRIFKDGAKIAPEGKPMLLVFGQPADPYTQKLQADVVEHPELAEAIREDVTPIYIDALAQKRHKFMHNGEAMEVDTKTLVGIYHIDATPTLIFTDEKGRSIFIVPGYMPPKQFEVTLQFVKEGAWKGKDRKNGEVYKALKAYYDAHGIKVGGPKK</sequence>
<protein>
    <submittedName>
        <fullName evidence="3">Phosphoribosylformylglycinamidine cyclo-ligase</fullName>
    </submittedName>
</protein>
<dbReference type="Proteomes" id="UP000008633">
    <property type="component" value="Chromosome"/>
</dbReference>
<keyword evidence="4" id="KW-1185">Reference proteome</keyword>
<reference evidence="4" key="2">
    <citation type="submission" date="2011-01" db="EMBL/GenBank/DDBJ databases">
        <title>The complete genome of Nitratifractor salsuginis DSM 16511.</title>
        <authorList>
            <consortium name="US DOE Joint Genome Institute (JGI-PGF)"/>
            <person name="Lucas S."/>
            <person name="Copeland A."/>
            <person name="Lapidus A."/>
            <person name="Bruce D."/>
            <person name="Goodwin L."/>
            <person name="Pitluck S."/>
            <person name="Kyrpides N."/>
            <person name="Mavromatis K."/>
            <person name="Ivanova N."/>
            <person name="Mikhailova N."/>
            <person name="Zeytun A."/>
            <person name="Detter J.C."/>
            <person name="Tapia R."/>
            <person name="Han C."/>
            <person name="Land M."/>
            <person name="Hauser L."/>
            <person name="Markowitz V."/>
            <person name="Cheng J.-F."/>
            <person name="Hugenholtz P."/>
            <person name="Woyke T."/>
            <person name="Wu D."/>
            <person name="Tindall B."/>
            <person name="Schuetze A."/>
            <person name="Brambilla E."/>
            <person name="Klenk H.-P."/>
            <person name="Eisen J.A."/>
        </authorList>
    </citation>
    <scope>NUCLEOTIDE SEQUENCE [LARGE SCALE GENOMIC DNA]</scope>
    <source>
        <strain evidence="4">DSM 16511 / JCM 12458 / E9I37-1</strain>
    </source>
</reference>
<feature type="region of interest" description="Disordered" evidence="1">
    <location>
        <begin position="31"/>
        <end position="59"/>
    </location>
</feature>
<evidence type="ECO:0000313" key="4">
    <source>
        <dbReference type="Proteomes" id="UP000008633"/>
    </source>
</evidence>
<dbReference type="OrthoDB" id="5366120at2"/>
<dbReference type="STRING" id="749222.Nitsa_1355"/>
<evidence type="ECO:0000259" key="2">
    <source>
        <dbReference type="Pfam" id="PF13098"/>
    </source>
</evidence>
<organism evidence="3 4">
    <name type="scientific">Nitratifractor salsuginis (strain DSM 16511 / JCM 12458 / E9I37-1)</name>
    <dbReference type="NCBI Taxonomy" id="749222"/>
    <lineage>
        <taxon>Bacteria</taxon>
        <taxon>Pseudomonadati</taxon>
        <taxon>Campylobacterota</taxon>
        <taxon>Epsilonproteobacteria</taxon>
        <taxon>Campylobacterales</taxon>
        <taxon>Sulfurovaceae</taxon>
        <taxon>Nitratifractor</taxon>
    </lineage>
</organism>
<dbReference type="InterPro" id="IPR012336">
    <property type="entry name" value="Thioredoxin-like_fold"/>
</dbReference>
<gene>
    <name evidence="3" type="ordered locus">Nitsa_1355</name>
</gene>
<dbReference type="eggNOG" id="COG2143">
    <property type="taxonomic scope" value="Bacteria"/>
</dbReference>
<dbReference type="AlphaFoldDB" id="E6WZ94"/>
<name>E6WZ94_NITSE</name>
<accession>E6WZ94</accession>
<evidence type="ECO:0000313" key="3">
    <source>
        <dbReference type="EMBL" id="ADV46606.1"/>
    </source>
</evidence>
<evidence type="ECO:0000256" key="1">
    <source>
        <dbReference type="SAM" id="MobiDB-lite"/>
    </source>
</evidence>
<dbReference type="SUPFAM" id="SSF52833">
    <property type="entry name" value="Thioredoxin-like"/>
    <property type="match status" value="1"/>
</dbReference>
<dbReference type="Gene3D" id="3.40.30.10">
    <property type="entry name" value="Glutaredoxin"/>
    <property type="match status" value="1"/>
</dbReference>
<feature type="compositionally biased region" description="Polar residues" evidence="1">
    <location>
        <begin position="43"/>
        <end position="53"/>
    </location>
</feature>
<dbReference type="PROSITE" id="PS51257">
    <property type="entry name" value="PROKAR_LIPOPROTEIN"/>
    <property type="match status" value="1"/>
</dbReference>
<dbReference type="HOGENOM" id="CLU_1329899_0_0_7"/>
<dbReference type="InterPro" id="IPR036249">
    <property type="entry name" value="Thioredoxin-like_sf"/>
</dbReference>